<dbReference type="Proteomes" id="UP001184861">
    <property type="component" value="Unassembled WGS sequence"/>
</dbReference>
<dbReference type="AlphaFoldDB" id="A0AAE3Y5N5"/>
<dbReference type="InterPro" id="IPR014017">
    <property type="entry name" value="DNA_helicase_UvrD-like_C"/>
</dbReference>
<evidence type="ECO:0000256" key="8">
    <source>
        <dbReference type="ARBA" id="ARBA00034617"/>
    </source>
</evidence>
<dbReference type="PANTHER" id="PTHR11070:SF2">
    <property type="entry name" value="ATP-DEPENDENT DNA HELICASE SRS2"/>
    <property type="match status" value="1"/>
</dbReference>
<evidence type="ECO:0000259" key="13">
    <source>
        <dbReference type="PROSITE" id="PS51198"/>
    </source>
</evidence>
<keyword evidence="4 12" id="KW-0347">Helicase</keyword>
<keyword evidence="2 12" id="KW-0547">Nucleotide-binding</keyword>
<dbReference type="InterPro" id="IPR000212">
    <property type="entry name" value="DNA_helicase_UvrD/REP"/>
</dbReference>
<name>A0AAE3Y5N5_9FLAO</name>
<evidence type="ECO:0000256" key="12">
    <source>
        <dbReference type="PROSITE-ProRule" id="PRU00560"/>
    </source>
</evidence>
<proteinExistence type="inferred from homology"/>
<dbReference type="EC" id="5.6.2.4" evidence="9"/>
<evidence type="ECO:0000256" key="2">
    <source>
        <dbReference type="ARBA" id="ARBA00022741"/>
    </source>
</evidence>
<dbReference type="Gene3D" id="3.40.50.300">
    <property type="entry name" value="P-loop containing nucleotide triphosphate hydrolases"/>
    <property type="match status" value="2"/>
</dbReference>
<dbReference type="Gene3D" id="1.10.10.160">
    <property type="match status" value="1"/>
</dbReference>
<dbReference type="GO" id="GO:0005524">
    <property type="term" value="F:ATP binding"/>
    <property type="evidence" value="ECO:0007669"/>
    <property type="project" value="UniProtKB-UniRule"/>
</dbReference>
<organism evidence="14 15">
    <name type="scientific">Chryseobacterium rhizosphaerae</name>
    <dbReference type="NCBI Taxonomy" id="395937"/>
    <lineage>
        <taxon>Bacteria</taxon>
        <taxon>Pseudomonadati</taxon>
        <taxon>Bacteroidota</taxon>
        <taxon>Flavobacteriia</taxon>
        <taxon>Flavobacteriales</taxon>
        <taxon>Weeksellaceae</taxon>
        <taxon>Chryseobacterium group</taxon>
        <taxon>Chryseobacterium</taxon>
    </lineage>
</organism>
<keyword evidence="5 12" id="KW-0067">ATP-binding</keyword>
<sequence>MFIWEKGSINDEQQNAILEDKSVLLIACPGSGKTRTLTFKIAYELSRLKTDKEFVIAITYTNNAAEEIKDRVELLGVDTTQLWIGTIHSFCMEWILKPYHLYSDRLKNGFKVCNSFDTEKLLTEICNKYSNPKVTFYDFQYYATINGTYKFTSKNSNQNNHIKAILKEYFLVLEKNNQLDFEQILFYAYDLMKSKPVISSILCKLFPFILIDEYQDTKEIQYHIISKILCANKGCSKTLIVGDPNQSIYNSLGGYPMAKKELEKLLGFELQQLSLDKNYRSSEAIINYFDYYKTFTKPIISFGNNKDYNSLITYNFSVSVGNLIEEIAKLILFNVQEVGISPNEICIVAPQWVHIASITRKLMIRLPDYNFDGPGMAPFSRDIENFWFKIARIVLTEPSPFMYVRRLRWSKEVLYEFEAVGIDITKISNKEFLKICNSIEIDENDGLTYLRFFFNQICNKLKIDISNFPLLKEHHTSFFASSESRIQRLIDEGNPFIGDIENFRKVFRQKDGITVSTIHGVKGEEYDTVIGFALLDDYIPHFNDTNGYENSKKLLYVLASRARKNLHLISETSRGINYYNPDGKSPTPHLLEYDYEYSILNIN</sequence>
<dbReference type="RefSeq" id="WP_309944828.1">
    <property type="nucleotide sequence ID" value="NZ_JAVDQY010000001.1"/>
</dbReference>
<keyword evidence="3 12" id="KW-0378">Hydrolase</keyword>
<keyword evidence="7" id="KW-0413">Isomerase</keyword>
<evidence type="ECO:0000256" key="1">
    <source>
        <dbReference type="ARBA" id="ARBA00009922"/>
    </source>
</evidence>
<dbReference type="CDD" id="cd17932">
    <property type="entry name" value="DEXQc_UvrD"/>
    <property type="match status" value="1"/>
</dbReference>
<evidence type="ECO:0000256" key="6">
    <source>
        <dbReference type="ARBA" id="ARBA00023125"/>
    </source>
</evidence>
<evidence type="ECO:0000313" key="14">
    <source>
        <dbReference type="EMBL" id="MDR6525430.1"/>
    </source>
</evidence>
<dbReference type="GO" id="GO:0003677">
    <property type="term" value="F:DNA binding"/>
    <property type="evidence" value="ECO:0007669"/>
    <property type="project" value="UniProtKB-KW"/>
</dbReference>
<dbReference type="Pfam" id="PF00580">
    <property type="entry name" value="UvrD-helicase"/>
    <property type="match status" value="1"/>
</dbReference>
<feature type="domain" description="UvrD-like helicase ATP-binding" evidence="13">
    <location>
        <begin position="6"/>
        <end position="282"/>
    </location>
</feature>
<evidence type="ECO:0000256" key="4">
    <source>
        <dbReference type="ARBA" id="ARBA00022806"/>
    </source>
</evidence>
<evidence type="ECO:0000256" key="10">
    <source>
        <dbReference type="ARBA" id="ARBA00034923"/>
    </source>
</evidence>
<dbReference type="InterPro" id="IPR014016">
    <property type="entry name" value="UvrD-like_ATP-bd"/>
</dbReference>
<evidence type="ECO:0000256" key="7">
    <source>
        <dbReference type="ARBA" id="ARBA00023235"/>
    </source>
</evidence>
<dbReference type="InterPro" id="IPR027417">
    <property type="entry name" value="P-loop_NTPase"/>
</dbReference>
<dbReference type="GO" id="GO:0043138">
    <property type="term" value="F:3'-5' DNA helicase activity"/>
    <property type="evidence" value="ECO:0007669"/>
    <property type="project" value="UniProtKB-EC"/>
</dbReference>
<comment type="catalytic activity">
    <reaction evidence="8">
        <text>Couples ATP hydrolysis with the unwinding of duplex DNA by translocating in the 3'-5' direction.</text>
        <dbReference type="EC" id="5.6.2.4"/>
    </reaction>
</comment>
<dbReference type="Pfam" id="PF13361">
    <property type="entry name" value="UvrD_C"/>
    <property type="match status" value="1"/>
</dbReference>
<evidence type="ECO:0000256" key="9">
    <source>
        <dbReference type="ARBA" id="ARBA00034808"/>
    </source>
</evidence>
<evidence type="ECO:0000256" key="3">
    <source>
        <dbReference type="ARBA" id="ARBA00022801"/>
    </source>
</evidence>
<dbReference type="InterPro" id="IPR013986">
    <property type="entry name" value="DExx_box_DNA_helicase_dom_sf"/>
</dbReference>
<accession>A0AAE3Y5N5</accession>
<evidence type="ECO:0000256" key="11">
    <source>
        <dbReference type="ARBA" id="ARBA00048988"/>
    </source>
</evidence>
<dbReference type="GO" id="GO:0016787">
    <property type="term" value="F:hydrolase activity"/>
    <property type="evidence" value="ECO:0007669"/>
    <property type="project" value="UniProtKB-UniRule"/>
</dbReference>
<dbReference type="PROSITE" id="PS51198">
    <property type="entry name" value="UVRD_HELICASE_ATP_BIND"/>
    <property type="match status" value="1"/>
</dbReference>
<dbReference type="SUPFAM" id="SSF52540">
    <property type="entry name" value="P-loop containing nucleoside triphosphate hydrolases"/>
    <property type="match status" value="1"/>
</dbReference>
<gene>
    <name evidence="14" type="ORF">J2787_000800</name>
</gene>
<reference evidence="14" key="1">
    <citation type="submission" date="2023-07" db="EMBL/GenBank/DDBJ databases">
        <title>Sorghum-associated microbial communities from plants grown in Nebraska, USA.</title>
        <authorList>
            <person name="Schachtman D."/>
        </authorList>
    </citation>
    <scope>NUCLEOTIDE SEQUENCE</scope>
    <source>
        <strain evidence="14">DS2360</strain>
    </source>
</reference>
<comment type="caution">
    <text evidence="14">The sequence shown here is derived from an EMBL/GenBank/DDBJ whole genome shotgun (WGS) entry which is preliminary data.</text>
</comment>
<dbReference type="EMBL" id="JAVDQY010000001">
    <property type="protein sequence ID" value="MDR6525430.1"/>
    <property type="molecule type" value="Genomic_DNA"/>
</dbReference>
<evidence type="ECO:0000256" key="5">
    <source>
        <dbReference type="ARBA" id="ARBA00022840"/>
    </source>
</evidence>
<comment type="similarity">
    <text evidence="1">Belongs to the helicase family. UvrD subfamily.</text>
</comment>
<protein>
    <recommendedName>
        <fullName evidence="9">DNA 3'-5' helicase</fullName>
        <ecNumber evidence="9">5.6.2.4</ecNumber>
    </recommendedName>
    <alternativeName>
        <fullName evidence="10">DNA 3'-5' helicase II</fullName>
    </alternativeName>
</protein>
<dbReference type="GO" id="GO:0000725">
    <property type="term" value="P:recombinational repair"/>
    <property type="evidence" value="ECO:0007669"/>
    <property type="project" value="TreeGrafter"/>
</dbReference>
<comment type="catalytic activity">
    <reaction evidence="11">
        <text>ATP + H2O = ADP + phosphate + H(+)</text>
        <dbReference type="Rhea" id="RHEA:13065"/>
        <dbReference type="ChEBI" id="CHEBI:15377"/>
        <dbReference type="ChEBI" id="CHEBI:15378"/>
        <dbReference type="ChEBI" id="CHEBI:30616"/>
        <dbReference type="ChEBI" id="CHEBI:43474"/>
        <dbReference type="ChEBI" id="CHEBI:456216"/>
        <dbReference type="EC" id="5.6.2.4"/>
    </reaction>
</comment>
<feature type="binding site" evidence="12">
    <location>
        <begin position="27"/>
        <end position="34"/>
    </location>
    <ligand>
        <name>ATP</name>
        <dbReference type="ChEBI" id="CHEBI:30616"/>
    </ligand>
</feature>
<evidence type="ECO:0000313" key="15">
    <source>
        <dbReference type="Proteomes" id="UP001184861"/>
    </source>
</evidence>
<dbReference type="PANTHER" id="PTHR11070">
    <property type="entry name" value="UVRD / RECB / PCRA DNA HELICASE FAMILY MEMBER"/>
    <property type="match status" value="1"/>
</dbReference>
<keyword evidence="6" id="KW-0238">DNA-binding</keyword>